<evidence type="ECO:0000313" key="1">
    <source>
        <dbReference type="EMBL" id="KOF82065.1"/>
    </source>
</evidence>
<dbReference type="AlphaFoldDB" id="A0A0L8GZS9"/>
<organism evidence="1">
    <name type="scientific">Octopus bimaculoides</name>
    <name type="common">California two-spotted octopus</name>
    <dbReference type="NCBI Taxonomy" id="37653"/>
    <lineage>
        <taxon>Eukaryota</taxon>
        <taxon>Metazoa</taxon>
        <taxon>Spiralia</taxon>
        <taxon>Lophotrochozoa</taxon>
        <taxon>Mollusca</taxon>
        <taxon>Cephalopoda</taxon>
        <taxon>Coleoidea</taxon>
        <taxon>Octopodiformes</taxon>
        <taxon>Octopoda</taxon>
        <taxon>Incirrata</taxon>
        <taxon>Octopodidae</taxon>
        <taxon>Octopus</taxon>
    </lineage>
</organism>
<protein>
    <submittedName>
        <fullName evidence="1">Uncharacterized protein</fullName>
    </submittedName>
</protein>
<name>A0A0L8GZS9_OCTBM</name>
<gene>
    <name evidence="1" type="ORF">OCBIM_22025696mg</name>
</gene>
<dbReference type="EMBL" id="KQ419887">
    <property type="protein sequence ID" value="KOF82065.1"/>
    <property type="molecule type" value="Genomic_DNA"/>
</dbReference>
<accession>A0A0L8GZS9</accession>
<proteinExistence type="predicted"/>
<sequence length="55" mass="6477">MSLSMSWLGQAVIFTLIMRSFVKWRSNNNQDFILFVNPNLLKAGIYCMRLIYFLA</sequence>
<reference evidence="1" key="1">
    <citation type="submission" date="2015-07" db="EMBL/GenBank/DDBJ databases">
        <title>MeaNS - Measles Nucleotide Surveillance Program.</title>
        <authorList>
            <person name="Tran T."/>
            <person name="Druce J."/>
        </authorList>
    </citation>
    <scope>NUCLEOTIDE SEQUENCE</scope>
    <source>
        <strain evidence="1">UCB-OBI-ISO-001</strain>
        <tissue evidence="1">Gonad</tissue>
    </source>
</reference>